<feature type="region of interest" description="Disordered" evidence="1">
    <location>
        <begin position="65"/>
        <end position="93"/>
    </location>
</feature>
<dbReference type="Proteomes" id="UP000298663">
    <property type="component" value="Chromosome X"/>
</dbReference>
<evidence type="ECO:0000313" key="3">
    <source>
        <dbReference type="Proteomes" id="UP000298663"/>
    </source>
</evidence>
<feature type="compositionally biased region" description="Low complexity" evidence="1">
    <location>
        <begin position="79"/>
        <end position="93"/>
    </location>
</feature>
<dbReference type="AlphaFoldDB" id="A0A4U8UXY7"/>
<feature type="region of interest" description="Disordered" evidence="1">
    <location>
        <begin position="1"/>
        <end position="23"/>
    </location>
</feature>
<feature type="compositionally biased region" description="Basic residues" evidence="1">
    <location>
        <begin position="7"/>
        <end position="17"/>
    </location>
</feature>
<sequence>MIDIAVRRSRSRSRPKTLKKESELEVLPEPKIEVRERLSTLAEAPTPITPIKPLAVPVATSTPVAAPRGIPRFSEEETTSCSSSSSLSKSISNESLANYEGTKITLNSRPVLRYLPSSAQEPVRKIRFCVVSHSLKID</sequence>
<gene>
    <name evidence="2" type="ORF">L596_004647</name>
</gene>
<proteinExistence type="predicted"/>
<dbReference type="EMBL" id="CM016762">
    <property type="protein sequence ID" value="TMS37785.1"/>
    <property type="molecule type" value="Genomic_DNA"/>
</dbReference>
<name>A0A4U8UXY7_STECR</name>
<reference evidence="2 3" key="2">
    <citation type="journal article" date="2019" name="G3 (Bethesda)">
        <title>Hybrid Assembly of the Genome of the Entomopathogenic Nematode Steinernema carpocapsae Identifies the X-Chromosome.</title>
        <authorList>
            <person name="Serra L."/>
            <person name="Macchietto M."/>
            <person name="Macias-Munoz A."/>
            <person name="McGill C.J."/>
            <person name="Rodriguez I.M."/>
            <person name="Rodriguez B."/>
            <person name="Murad R."/>
            <person name="Mortazavi A."/>
        </authorList>
    </citation>
    <scope>NUCLEOTIDE SEQUENCE [LARGE SCALE GENOMIC DNA]</scope>
    <source>
        <strain evidence="2 3">ALL</strain>
    </source>
</reference>
<keyword evidence="3" id="KW-1185">Reference proteome</keyword>
<evidence type="ECO:0000256" key="1">
    <source>
        <dbReference type="SAM" id="MobiDB-lite"/>
    </source>
</evidence>
<dbReference type="EMBL" id="AZBU02000001">
    <property type="protein sequence ID" value="TMS37785.1"/>
    <property type="molecule type" value="Genomic_DNA"/>
</dbReference>
<reference evidence="2 3" key="1">
    <citation type="journal article" date="2015" name="Genome Biol.">
        <title>Comparative genomics of Steinernema reveals deeply conserved gene regulatory networks.</title>
        <authorList>
            <person name="Dillman A.R."/>
            <person name="Macchietto M."/>
            <person name="Porter C.F."/>
            <person name="Rogers A."/>
            <person name="Williams B."/>
            <person name="Antoshechkin I."/>
            <person name="Lee M.M."/>
            <person name="Goodwin Z."/>
            <person name="Lu X."/>
            <person name="Lewis E.E."/>
            <person name="Goodrich-Blair H."/>
            <person name="Stock S.P."/>
            <person name="Adams B.J."/>
            <person name="Sternberg P.W."/>
            <person name="Mortazavi A."/>
        </authorList>
    </citation>
    <scope>NUCLEOTIDE SEQUENCE [LARGE SCALE GENOMIC DNA]</scope>
    <source>
        <strain evidence="2 3">ALL</strain>
    </source>
</reference>
<comment type="caution">
    <text evidence="2">The sequence shown here is derived from an EMBL/GenBank/DDBJ whole genome shotgun (WGS) entry which is preliminary data.</text>
</comment>
<evidence type="ECO:0000313" key="2">
    <source>
        <dbReference type="EMBL" id="TMS37785.1"/>
    </source>
</evidence>
<accession>A0A4U8UXY7</accession>
<organism evidence="2 3">
    <name type="scientific">Steinernema carpocapsae</name>
    <name type="common">Entomopathogenic nematode</name>
    <dbReference type="NCBI Taxonomy" id="34508"/>
    <lineage>
        <taxon>Eukaryota</taxon>
        <taxon>Metazoa</taxon>
        <taxon>Ecdysozoa</taxon>
        <taxon>Nematoda</taxon>
        <taxon>Chromadorea</taxon>
        <taxon>Rhabditida</taxon>
        <taxon>Tylenchina</taxon>
        <taxon>Panagrolaimomorpha</taxon>
        <taxon>Strongyloidoidea</taxon>
        <taxon>Steinernematidae</taxon>
        <taxon>Steinernema</taxon>
    </lineage>
</organism>
<protein>
    <submittedName>
        <fullName evidence="2">Uncharacterized protein</fullName>
    </submittedName>
</protein>